<feature type="transmembrane region" description="Helical" evidence="1">
    <location>
        <begin position="147"/>
        <end position="169"/>
    </location>
</feature>
<dbReference type="AlphaFoldDB" id="A0A5M6DH49"/>
<proteinExistence type="predicted"/>
<evidence type="ECO:0000256" key="1">
    <source>
        <dbReference type="SAM" id="Phobius"/>
    </source>
</evidence>
<evidence type="ECO:0000313" key="3">
    <source>
        <dbReference type="Proteomes" id="UP000323426"/>
    </source>
</evidence>
<protein>
    <submittedName>
        <fullName evidence="2">Uncharacterized protein</fullName>
    </submittedName>
</protein>
<comment type="caution">
    <text evidence="2">The sequence shown here is derived from an EMBL/GenBank/DDBJ whole genome shotgun (WGS) entry which is preliminary data.</text>
</comment>
<feature type="transmembrane region" description="Helical" evidence="1">
    <location>
        <begin position="85"/>
        <end position="103"/>
    </location>
</feature>
<keyword evidence="3" id="KW-1185">Reference proteome</keyword>
<dbReference type="EMBL" id="VWSF01000008">
    <property type="protein sequence ID" value="KAA5545716.1"/>
    <property type="molecule type" value="Genomic_DNA"/>
</dbReference>
<evidence type="ECO:0000313" key="2">
    <source>
        <dbReference type="EMBL" id="KAA5545716.1"/>
    </source>
</evidence>
<keyword evidence="1" id="KW-0812">Transmembrane</keyword>
<dbReference type="RefSeq" id="WP_150088719.1">
    <property type="nucleotide sequence ID" value="NZ_VWSF01000008.1"/>
</dbReference>
<reference evidence="2 3" key="1">
    <citation type="submission" date="2019-09" db="EMBL/GenBank/DDBJ databases">
        <title>Genome sequence and assembly of Adhaeribacter sp.</title>
        <authorList>
            <person name="Chhetri G."/>
        </authorList>
    </citation>
    <scope>NUCLEOTIDE SEQUENCE [LARGE SCALE GENOMIC DNA]</scope>
    <source>
        <strain evidence="2 3">DK36</strain>
    </source>
</reference>
<gene>
    <name evidence="2" type="ORF">F0145_12340</name>
</gene>
<feature type="transmembrane region" description="Helical" evidence="1">
    <location>
        <begin position="115"/>
        <end position="135"/>
    </location>
</feature>
<sequence>MKLSDEEIAFISAEIDKSNISMQELKDDLLDHFCCFIEHEKKKGLSFAEAYNKATVQICPDGFAQLEKETLFLLNAKRIILMKKLMYFIGLISSMSISIGWLFKLLHWPGGGELFTYGFLGFVLLFLPLLAIDRYKLNLQAALSEKLRLVLGFGSAIVTGMAVLFKMMHLQGADILLIGGALIFAFGFLPFLFFRMYRKALE</sequence>
<organism evidence="2 3">
    <name type="scientific">Adhaeribacter rhizoryzae</name>
    <dbReference type="NCBI Taxonomy" id="2607907"/>
    <lineage>
        <taxon>Bacteria</taxon>
        <taxon>Pseudomonadati</taxon>
        <taxon>Bacteroidota</taxon>
        <taxon>Cytophagia</taxon>
        <taxon>Cytophagales</taxon>
        <taxon>Hymenobacteraceae</taxon>
        <taxon>Adhaeribacter</taxon>
    </lineage>
</organism>
<keyword evidence="1" id="KW-0472">Membrane</keyword>
<name>A0A5M6DH49_9BACT</name>
<accession>A0A5M6DH49</accession>
<feature type="transmembrane region" description="Helical" evidence="1">
    <location>
        <begin position="175"/>
        <end position="194"/>
    </location>
</feature>
<dbReference type="Proteomes" id="UP000323426">
    <property type="component" value="Unassembled WGS sequence"/>
</dbReference>
<keyword evidence="1" id="KW-1133">Transmembrane helix</keyword>